<accession>T1H552</accession>
<protein>
    <recommendedName>
        <fullName evidence="1">C2H2-type domain-containing protein</fullName>
    </recommendedName>
</protein>
<reference evidence="3" key="1">
    <citation type="submission" date="2013-02" db="EMBL/GenBank/DDBJ databases">
        <authorList>
            <person name="Hughes D."/>
        </authorList>
    </citation>
    <scope>NUCLEOTIDE SEQUENCE</scope>
    <source>
        <strain>Durham</strain>
        <strain evidence="3">NC isolate 2 -- Noor lab</strain>
    </source>
</reference>
<dbReference type="EnsemblMetazoa" id="MESCA011427-RA">
    <property type="protein sequence ID" value="MESCA011427-PA"/>
    <property type="gene ID" value="MESCA011427"/>
</dbReference>
<dbReference type="AlphaFoldDB" id="T1H552"/>
<reference evidence="2" key="2">
    <citation type="submission" date="2015-06" db="UniProtKB">
        <authorList>
            <consortium name="EnsemblMetazoa"/>
        </authorList>
    </citation>
    <scope>IDENTIFICATION</scope>
</reference>
<dbReference type="EMBL" id="CAQQ02158159">
    <property type="status" value="NOT_ANNOTATED_CDS"/>
    <property type="molecule type" value="Genomic_DNA"/>
</dbReference>
<organism evidence="2 3">
    <name type="scientific">Megaselia scalaris</name>
    <name type="common">Humpbacked fly</name>
    <name type="synonym">Phora scalaris</name>
    <dbReference type="NCBI Taxonomy" id="36166"/>
    <lineage>
        <taxon>Eukaryota</taxon>
        <taxon>Metazoa</taxon>
        <taxon>Ecdysozoa</taxon>
        <taxon>Arthropoda</taxon>
        <taxon>Hexapoda</taxon>
        <taxon>Insecta</taxon>
        <taxon>Pterygota</taxon>
        <taxon>Neoptera</taxon>
        <taxon>Endopterygota</taxon>
        <taxon>Diptera</taxon>
        <taxon>Brachycera</taxon>
        <taxon>Muscomorpha</taxon>
        <taxon>Platypezoidea</taxon>
        <taxon>Phoridae</taxon>
        <taxon>Megaseliini</taxon>
        <taxon>Megaselia</taxon>
    </lineage>
</organism>
<proteinExistence type="predicted"/>
<dbReference type="Proteomes" id="UP000015102">
    <property type="component" value="Unassembled WGS sequence"/>
</dbReference>
<name>T1H552_MEGSC</name>
<dbReference type="EMBL" id="CAQQ02158158">
    <property type="status" value="NOT_ANNOTATED_CDS"/>
    <property type="molecule type" value="Genomic_DNA"/>
</dbReference>
<evidence type="ECO:0000259" key="1">
    <source>
        <dbReference type="PROSITE" id="PS00028"/>
    </source>
</evidence>
<dbReference type="PROSITE" id="PS00028">
    <property type="entry name" value="ZINC_FINGER_C2H2_1"/>
    <property type="match status" value="1"/>
</dbReference>
<evidence type="ECO:0000313" key="3">
    <source>
        <dbReference type="Proteomes" id="UP000015102"/>
    </source>
</evidence>
<keyword evidence="3" id="KW-1185">Reference proteome</keyword>
<evidence type="ECO:0000313" key="2">
    <source>
        <dbReference type="EnsemblMetazoa" id="MESCA011427-PA"/>
    </source>
</evidence>
<sequence>KCPKIPTADKKKLLFPDLNKPKKVTIPNTSASASILSSSESLSSTGNKTVISAIEKEMMPPSVTKVKKSSAHSGIYRTPTKRIECKICKLFFDSCLEFTEHCLCHNGDSTKHGLGNSSNGFSKGLN</sequence>
<dbReference type="HOGENOM" id="CLU_1987162_0_0_1"/>
<feature type="domain" description="C2H2-type" evidence="1">
    <location>
        <begin position="85"/>
        <end position="105"/>
    </location>
</feature>
<dbReference type="InterPro" id="IPR013087">
    <property type="entry name" value="Znf_C2H2_type"/>
</dbReference>